<protein>
    <submittedName>
        <fullName evidence="2">Uncharacterized protein</fullName>
    </submittedName>
</protein>
<feature type="transmembrane region" description="Helical" evidence="1">
    <location>
        <begin position="136"/>
        <end position="153"/>
    </location>
</feature>
<gene>
    <name evidence="2" type="ORF">JCM21142_104346</name>
</gene>
<keyword evidence="1" id="KW-1133">Transmembrane helix</keyword>
<dbReference type="Proteomes" id="UP000019402">
    <property type="component" value="Unassembled WGS sequence"/>
</dbReference>
<evidence type="ECO:0000313" key="3">
    <source>
        <dbReference type="Proteomes" id="UP000019402"/>
    </source>
</evidence>
<dbReference type="RefSeq" id="WP_027470417.1">
    <property type="nucleotide sequence ID" value="NZ_BAMD01000100.1"/>
</dbReference>
<comment type="caution">
    <text evidence="2">The sequence shown here is derived from an EMBL/GenBank/DDBJ whole genome shotgun (WGS) entry which is preliminary data.</text>
</comment>
<keyword evidence="1" id="KW-0812">Transmembrane</keyword>
<dbReference type="eggNOG" id="COG5616">
    <property type="taxonomic scope" value="Bacteria"/>
</dbReference>
<organism evidence="2 3">
    <name type="scientific">Saccharicrinis fermentans DSM 9555 = JCM 21142</name>
    <dbReference type="NCBI Taxonomy" id="869213"/>
    <lineage>
        <taxon>Bacteria</taxon>
        <taxon>Pseudomonadati</taxon>
        <taxon>Bacteroidota</taxon>
        <taxon>Bacteroidia</taxon>
        <taxon>Marinilabiliales</taxon>
        <taxon>Marinilabiliaceae</taxon>
        <taxon>Saccharicrinis</taxon>
    </lineage>
</organism>
<dbReference type="EMBL" id="BAMD01000100">
    <property type="protein sequence ID" value="GAF05605.1"/>
    <property type="molecule type" value="Genomic_DNA"/>
</dbReference>
<dbReference type="STRING" id="869213.GCA_000517085_00362"/>
<evidence type="ECO:0000256" key="1">
    <source>
        <dbReference type="SAM" id="Phobius"/>
    </source>
</evidence>
<accession>W7Y418</accession>
<evidence type="ECO:0000313" key="2">
    <source>
        <dbReference type="EMBL" id="GAF05605.1"/>
    </source>
</evidence>
<sequence length="398" mass="46984">MRTQLNNEIVYEYLNRICGDRIFEKSPRNVRLLKFLVEQSINGVDVNESLIGFELFEKNYNPEKNDSKVRVYMFNLRKKLDEYYEEAGKEDKLIFQLSKGQYNLQFKIRDTLVFKENNTPLPESPKLKQRIFKNAYLYYILGIGTMLTLVLHFSKAIKNEHYCWNDFFNNKTNLCVMADHTIVWHKYGSRLIPTIEQNINSEADYISYLQEHPNDSIKLADYTLFSKMAPFSIKTLTEWFLQNKSNFSLRLESRFEIDEIRDNNLLYIGQFKTMNTSDAIFLKNSTMFKVNSNLNGFIVDKENKEVEYNPAFKSGVQNKDYAMVSFMQLENRRKALFFVSNNDIGTMAVVNNFTDKEWLKGFYKNLPDYSSYFNALFEVSGVRRTEISCELVELEIIE</sequence>
<dbReference type="OrthoDB" id="1295312at2"/>
<keyword evidence="1" id="KW-0472">Membrane</keyword>
<reference evidence="2 3" key="1">
    <citation type="journal article" date="2014" name="Genome Announc.">
        <title>Draft Genome Sequence of Cytophaga fermentans JCM 21142T, a Facultative Anaerobe Isolated from Marine Mud.</title>
        <authorList>
            <person name="Starns D."/>
            <person name="Oshima K."/>
            <person name="Suda W."/>
            <person name="Iino T."/>
            <person name="Yuki M."/>
            <person name="Inoue J."/>
            <person name="Kitamura K."/>
            <person name="Iida T."/>
            <person name="Darby A."/>
            <person name="Hattori M."/>
            <person name="Ohkuma M."/>
        </authorList>
    </citation>
    <scope>NUCLEOTIDE SEQUENCE [LARGE SCALE GENOMIC DNA]</scope>
    <source>
        <strain evidence="2 3">JCM 21142</strain>
    </source>
</reference>
<proteinExistence type="predicted"/>
<keyword evidence="3" id="KW-1185">Reference proteome</keyword>
<name>W7Y418_9BACT</name>
<dbReference type="AlphaFoldDB" id="W7Y418"/>